<reference evidence="14 15" key="1">
    <citation type="submission" date="2012-07" db="EMBL/GenBank/DDBJ databases">
        <authorList>
            <person name="Durkin A.S."/>
            <person name="McCorrison J."/>
            <person name="Torralba M."/>
            <person name="Gillis M."/>
            <person name="Methe B."/>
            <person name="Sutton G."/>
            <person name="Nelson K.E."/>
        </authorList>
    </citation>
    <scope>NUCLEOTIDE SEQUENCE [LARGE SCALE GENOMIC DNA]</scope>
    <source>
        <strain evidence="15">ATCC 12104 / DSM 43013 / CCUG 2238 / JCM 8349 / NCTC 10301 / Howell 279</strain>
    </source>
</reference>
<protein>
    <recommendedName>
        <fullName evidence="11">CDP-diacylglycerol--glycerol-3-phosphate 3-phosphatidyltransferase</fullName>
        <ecNumber evidence="11">2.7.8.5</ecNumber>
    </recommendedName>
</protein>
<evidence type="ECO:0000313" key="14">
    <source>
        <dbReference type="EMBL" id="EJN84687.1"/>
    </source>
</evidence>
<dbReference type="NCBIfam" id="TIGR00560">
    <property type="entry name" value="pgsA"/>
    <property type="match status" value="1"/>
</dbReference>
<evidence type="ECO:0000256" key="6">
    <source>
        <dbReference type="ARBA" id="ARBA00022989"/>
    </source>
</evidence>
<evidence type="ECO:0000256" key="3">
    <source>
        <dbReference type="ARBA" id="ARBA00022516"/>
    </source>
</evidence>
<dbReference type="PANTHER" id="PTHR14269:SF52">
    <property type="entry name" value="PHOSPHATIDYLGLYCEROPHOSPHATE SYNTHASE-RELATED"/>
    <property type="match status" value="1"/>
</dbReference>
<dbReference type="EMBL" id="ALJK01000140">
    <property type="protein sequence ID" value="EJN84687.1"/>
    <property type="molecule type" value="Genomic_DNA"/>
</dbReference>
<dbReference type="GO" id="GO:0016020">
    <property type="term" value="C:membrane"/>
    <property type="evidence" value="ECO:0007669"/>
    <property type="project" value="UniProtKB-SubCell"/>
</dbReference>
<keyword evidence="10" id="KW-1208">Phospholipid metabolism</keyword>
<evidence type="ECO:0000256" key="1">
    <source>
        <dbReference type="ARBA" id="ARBA00004141"/>
    </source>
</evidence>
<feature type="transmembrane region" description="Helical" evidence="13">
    <location>
        <begin position="151"/>
        <end position="172"/>
    </location>
</feature>
<dbReference type="PATRIC" id="fig|1115803.3.peg.1463"/>
<evidence type="ECO:0000256" key="2">
    <source>
        <dbReference type="ARBA" id="ARBA00010441"/>
    </source>
</evidence>
<dbReference type="Proteomes" id="UP000007814">
    <property type="component" value="Unassembled WGS sequence"/>
</dbReference>
<proteinExistence type="inferred from homology"/>
<keyword evidence="7" id="KW-0443">Lipid metabolism</keyword>
<dbReference type="UniPathway" id="UPA00085"/>
<dbReference type="GO" id="GO:0046474">
    <property type="term" value="P:glycerophospholipid biosynthetic process"/>
    <property type="evidence" value="ECO:0007669"/>
    <property type="project" value="TreeGrafter"/>
</dbReference>
<evidence type="ECO:0000256" key="7">
    <source>
        <dbReference type="ARBA" id="ARBA00023098"/>
    </source>
</evidence>
<comment type="similarity">
    <text evidence="2 12">Belongs to the CDP-alcohol phosphatidyltransferase class-I family.</text>
</comment>
<organism evidence="14 15">
    <name type="scientific">Actinomyces naeslundii (strain ATCC 12104 / DSM 43013 / CCUG 2238 / JCM 8349 / NCTC 10301 / Howell 279)</name>
    <dbReference type="NCBI Taxonomy" id="1115803"/>
    <lineage>
        <taxon>Bacteria</taxon>
        <taxon>Bacillati</taxon>
        <taxon>Actinomycetota</taxon>
        <taxon>Actinomycetes</taxon>
        <taxon>Actinomycetales</taxon>
        <taxon>Actinomycetaceae</taxon>
        <taxon>Actinomyces</taxon>
    </lineage>
</organism>
<feature type="transmembrane region" description="Helical" evidence="13">
    <location>
        <begin position="193"/>
        <end position="215"/>
    </location>
</feature>
<keyword evidence="4 12" id="KW-0808">Transferase</keyword>
<evidence type="ECO:0000256" key="11">
    <source>
        <dbReference type="NCBIfam" id="TIGR00560"/>
    </source>
</evidence>
<comment type="caution">
    <text evidence="14">The sequence shown here is derived from an EMBL/GenBank/DDBJ whole genome shotgun (WGS) entry which is preliminary data.</text>
</comment>
<evidence type="ECO:0000256" key="8">
    <source>
        <dbReference type="ARBA" id="ARBA00023136"/>
    </source>
</evidence>
<evidence type="ECO:0000256" key="9">
    <source>
        <dbReference type="ARBA" id="ARBA00023209"/>
    </source>
</evidence>
<sequence length="254" mass="27460">MGIDPLLRVAWSGAMARPAEACGDDVVEKTNRGVFDGVRACTTRLVTMNASTAPDGAAQPEQAPLLNIANALTVLRLLLVPVFIWLSLLPGDQDRLAAVVVFVVAAFTDRLDGQLARSWGLVTSFGKIADPIADKALTLSAFVLLSINDRLWWWVTILIVVRELGITVMRFFMLRRAVMAASRGGKIKTTLQMVGLVGLLTPWSFLLLPAGLAAFLLKASYVVVAAALVVTVVTGLDYVREAVRLSRRDDHVGH</sequence>
<evidence type="ECO:0000256" key="13">
    <source>
        <dbReference type="SAM" id="Phobius"/>
    </source>
</evidence>
<keyword evidence="3" id="KW-0444">Lipid biosynthesis</keyword>
<dbReference type="EC" id="2.7.8.5" evidence="11"/>
<dbReference type="Gene3D" id="1.20.120.1760">
    <property type="match status" value="1"/>
</dbReference>
<dbReference type="InterPro" id="IPR004570">
    <property type="entry name" value="Phosphatidylglycerol_P_synth"/>
</dbReference>
<dbReference type="PROSITE" id="PS00379">
    <property type="entry name" value="CDP_ALCOHOL_P_TRANSF"/>
    <property type="match status" value="1"/>
</dbReference>
<name>J3F2R8_ACTNH</name>
<dbReference type="InterPro" id="IPR048254">
    <property type="entry name" value="CDP_ALCOHOL_P_TRANSF_CS"/>
</dbReference>
<dbReference type="InterPro" id="IPR043130">
    <property type="entry name" value="CDP-OH_PTrfase_TM_dom"/>
</dbReference>
<dbReference type="eggNOG" id="COG0558">
    <property type="taxonomic scope" value="Bacteria"/>
</dbReference>
<evidence type="ECO:0000313" key="15">
    <source>
        <dbReference type="Proteomes" id="UP000007814"/>
    </source>
</evidence>
<keyword evidence="8 13" id="KW-0472">Membrane</keyword>
<dbReference type="InterPro" id="IPR000462">
    <property type="entry name" value="CDP-OH_P_trans"/>
</dbReference>
<dbReference type="PANTHER" id="PTHR14269">
    <property type="entry name" value="CDP-DIACYLGLYCEROL--GLYCEROL-3-PHOSPHATE 3-PHOSPHATIDYLTRANSFERASE-RELATED"/>
    <property type="match status" value="1"/>
</dbReference>
<feature type="transmembrane region" description="Helical" evidence="13">
    <location>
        <begin position="221"/>
        <end position="239"/>
    </location>
</feature>
<evidence type="ECO:0000256" key="4">
    <source>
        <dbReference type="ARBA" id="ARBA00022679"/>
    </source>
</evidence>
<dbReference type="InterPro" id="IPR050324">
    <property type="entry name" value="CDP-alcohol_PTase-I"/>
</dbReference>
<dbReference type="GO" id="GO:0008444">
    <property type="term" value="F:CDP-diacylglycerol-glycerol-3-phosphate 3-phosphatidyltransferase activity"/>
    <property type="evidence" value="ECO:0007669"/>
    <property type="project" value="UniProtKB-UniRule"/>
</dbReference>
<evidence type="ECO:0000256" key="5">
    <source>
        <dbReference type="ARBA" id="ARBA00022692"/>
    </source>
</evidence>
<keyword evidence="9" id="KW-0594">Phospholipid biosynthesis</keyword>
<dbReference type="AlphaFoldDB" id="J3F2R8"/>
<keyword evidence="5 13" id="KW-0812">Transmembrane</keyword>
<comment type="subcellular location">
    <subcellularLocation>
        <location evidence="1">Membrane</location>
        <topology evidence="1">Multi-pass membrane protein</topology>
    </subcellularLocation>
</comment>
<evidence type="ECO:0000256" key="12">
    <source>
        <dbReference type="RuleBase" id="RU003750"/>
    </source>
</evidence>
<evidence type="ECO:0000256" key="10">
    <source>
        <dbReference type="ARBA" id="ARBA00023264"/>
    </source>
</evidence>
<dbReference type="Pfam" id="PF01066">
    <property type="entry name" value="CDP-OH_P_transf"/>
    <property type="match status" value="1"/>
</dbReference>
<keyword evidence="6 13" id="KW-1133">Transmembrane helix</keyword>
<gene>
    <name evidence="14" type="primary">pgsA</name>
    <name evidence="14" type="ORF">HMPREF1129_1031</name>
</gene>
<accession>J3F2R8</accession>